<dbReference type="Gene3D" id="1.20.5.100">
    <property type="entry name" value="Cytochrome c1, transmembrane anchor, C-terminal"/>
    <property type="match status" value="1"/>
</dbReference>
<evidence type="ECO:0000256" key="8">
    <source>
        <dbReference type="PROSITE-ProRule" id="PRU00433"/>
    </source>
</evidence>
<evidence type="ECO:0000256" key="7">
    <source>
        <dbReference type="ARBA" id="ARBA00023136"/>
    </source>
</evidence>
<evidence type="ECO:0000313" key="12">
    <source>
        <dbReference type="EMBL" id="QTR46774.1"/>
    </source>
</evidence>
<keyword evidence="2 8" id="KW-0349">Heme</keyword>
<name>A0ABX7WSU4_9GAMM</name>
<dbReference type="Pfam" id="PF02167">
    <property type="entry name" value="Cytochrom_C1"/>
    <property type="match status" value="1"/>
</dbReference>
<keyword evidence="7 9" id="KW-0472">Membrane</keyword>
<keyword evidence="4 8" id="KW-0479">Metal-binding</keyword>
<evidence type="ECO:0000256" key="3">
    <source>
        <dbReference type="ARBA" id="ARBA00022692"/>
    </source>
</evidence>
<dbReference type="RefSeq" id="WP_210223097.1">
    <property type="nucleotide sequence ID" value="NZ_CP072801.1"/>
</dbReference>
<reference evidence="12 13" key="1">
    <citation type="submission" date="2021-04" db="EMBL/GenBank/DDBJ databases">
        <title>Genomics, taxonomy and metabolism of representatives of sulfur bacteria of the genus Thiothrix: Thiothrix fructosivorans QT, Thiothrix unzii A1T and three new species, Thiothrix subterranea sp. nov., Thiothrix litoralis sp. nov. and 'Candidatus Thiothrix anitrata' sp. nov.</title>
        <authorList>
            <person name="Ravin N.V."/>
            <person name="Smolyakov D."/>
            <person name="Rudenko T.S."/>
            <person name="Mardanov A.V."/>
            <person name="Beletsky A.V."/>
            <person name="Markov N.D."/>
            <person name="Fomenkov A.I."/>
            <person name="Roberts R.J."/>
            <person name="Karnachuk O.V."/>
            <person name="Novikov A."/>
            <person name="Grabovich M.Y."/>
        </authorList>
    </citation>
    <scope>NUCLEOTIDE SEQUENCE [LARGE SCALE GENOMIC DNA]</scope>
    <source>
        <strain evidence="12 13">AS</strain>
    </source>
</reference>
<organism evidence="12 13">
    <name type="scientific">Thiothrix litoralis</name>
    <dbReference type="NCBI Taxonomy" id="2891210"/>
    <lineage>
        <taxon>Bacteria</taxon>
        <taxon>Pseudomonadati</taxon>
        <taxon>Pseudomonadota</taxon>
        <taxon>Gammaproteobacteria</taxon>
        <taxon>Thiotrichales</taxon>
        <taxon>Thiotrichaceae</taxon>
        <taxon>Thiothrix</taxon>
    </lineage>
</organism>
<evidence type="ECO:0000256" key="5">
    <source>
        <dbReference type="ARBA" id="ARBA00022989"/>
    </source>
</evidence>
<protein>
    <submittedName>
        <fullName evidence="12">Cytochrome c1</fullName>
    </submittedName>
</protein>
<dbReference type="PANTHER" id="PTHR10266:SF3">
    <property type="entry name" value="CYTOCHROME C1, HEME PROTEIN, MITOCHONDRIAL"/>
    <property type="match status" value="1"/>
</dbReference>
<evidence type="ECO:0000256" key="2">
    <source>
        <dbReference type="ARBA" id="ARBA00022617"/>
    </source>
</evidence>
<keyword evidence="6 8" id="KW-0408">Iron</keyword>
<feature type="domain" description="Cytochrome c" evidence="11">
    <location>
        <begin position="42"/>
        <end position="220"/>
    </location>
</feature>
<accession>A0ABX7WSU4</accession>
<feature type="transmembrane region" description="Helical" evidence="9">
    <location>
        <begin position="227"/>
        <end position="245"/>
    </location>
</feature>
<dbReference type="Proteomes" id="UP000672039">
    <property type="component" value="Chromosome"/>
</dbReference>
<dbReference type="EMBL" id="CP072801">
    <property type="protein sequence ID" value="QTR46774.1"/>
    <property type="molecule type" value="Genomic_DNA"/>
</dbReference>
<comment type="subcellular location">
    <subcellularLocation>
        <location evidence="1">Membrane</location>
    </subcellularLocation>
</comment>
<keyword evidence="3 9" id="KW-0812">Transmembrane</keyword>
<evidence type="ECO:0000256" key="10">
    <source>
        <dbReference type="SAM" id="SignalP"/>
    </source>
</evidence>
<dbReference type="SUPFAM" id="SSF46626">
    <property type="entry name" value="Cytochrome c"/>
    <property type="match status" value="1"/>
</dbReference>
<evidence type="ECO:0000256" key="9">
    <source>
        <dbReference type="SAM" id="Phobius"/>
    </source>
</evidence>
<dbReference type="InterPro" id="IPR002326">
    <property type="entry name" value="Cyt_c1"/>
</dbReference>
<evidence type="ECO:0000313" key="13">
    <source>
        <dbReference type="Proteomes" id="UP000672039"/>
    </source>
</evidence>
<evidence type="ECO:0000259" key="11">
    <source>
        <dbReference type="PROSITE" id="PS51007"/>
    </source>
</evidence>
<evidence type="ECO:0000256" key="4">
    <source>
        <dbReference type="ARBA" id="ARBA00022723"/>
    </source>
</evidence>
<feature type="chain" id="PRO_5046130548" evidence="10">
    <location>
        <begin position="25"/>
        <end position="254"/>
    </location>
</feature>
<keyword evidence="13" id="KW-1185">Reference proteome</keyword>
<evidence type="ECO:0000256" key="1">
    <source>
        <dbReference type="ARBA" id="ARBA00004370"/>
    </source>
</evidence>
<evidence type="ECO:0000256" key="6">
    <source>
        <dbReference type="ARBA" id="ARBA00023004"/>
    </source>
</evidence>
<dbReference type="InterPro" id="IPR009056">
    <property type="entry name" value="Cyt_c-like_dom"/>
</dbReference>
<proteinExistence type="predicted"/>
<keyword evidence="10" id="KW-0732">Signal</keyword>
<dbReference type="PANTHER" id="PTHR10266">
    <property type="entry name" value="CYTOCHROME C1"/>
    <property type="match status" value="1"/>
</dbReference>
<dbReference type="InterPro" id="IPR036909">
    <property type="entry name" value="Cyt_c-like_dom_sf"/>
</dbReference>
<sequence>MKKFIASVMFALSASVMVSGAALANEGGVHLESANINIHDQASLQVGAKYFANYCMGCHSLNFSRYNRVAADLGLTEEQVTKNLIFTRTDGEPTKAGELMKNGMSPKQSAEWFGAPPPDLSLVGRSRGSDWIYSYLKAFYVDKSRPMGVNNTVFENAGMPHVLWELQGLQAKECTKEGEGEHAVEHCEMKTVKAGTMSPAEYDKVARDITNFLTYVGEPAALHRKTYGVFVLLFLGLFAVLAYFLKKEYWKDVH</sequence>
<dbReference type="Gene3D" id="1.10.760.10">
    <property type="entry name" value="Cytochrome c-like domain"/>
    <property type="match status" value="1"/>
</dbReference>
<keyword evidence="5 9" id="KW-1133">Transmembrane helix</keyword>
<gene>
    <name evidence="12" type="ORF">J9253_02135</name>
</gene>
<dbReference type="PROSITE" id="PS51007">
    <property type="entry name" value="CYTC"/>
    <property type="match status" value="1"/>
</dbReference>
<feature type="signal peptide" evidence="10">
    <location>
        <begin position="1"/>
        <end position="24"/>
    </location>
</feature>